<dbReference type="InterPro" id="IPR029044">
    <property type="entry name" value="Nucleotide-diphossugar_trans"/>
</dbReference>
<accession>A0A6C2UBZ1</accession>
<keyword evidence="3" id="KW-1185">Reference proteome</keyword>
<dbReference type="InterPro" id="IPR001173">
    <property type="entry name" value="Glyco_trans_2-like"/>
</dbReference>
<dbReference type="Gene3D" id="3.90.550.10">
    <property type="entry name" value="Spore Coat Polysaccharide Biosynthesis Protein SpsA, Chain A"/>
    <property type="match status" value="1"/>
</dbReference>
<gene>
    <name evidence="2" type="ORF">PDESU_05544</name>
</gene>
<dbReference type="Pfam" id="PF00535">
    <property type="entry name" value="Glycos_transf_2"/>
    <property type="match status" value="1"/>
</dbReference>
<feature type="domain" description="Glycosyltransferase 2-like" evidence="1">
    <location>
        <begin position="7"/>
        <end position="130"/>
    </location>
</feature>
<reference evidence="2 3" key="1">
    <citation type="submission" date="2019-04" db="EMBL/GenBank/DDBJ databases">
        <authorList>
            <person name="Van Vliet M D."/>
        </authorList>
    </citation>
    <scope>NUCLEOTIDE SEQUENCE [LARGE SCALE GENOMIC DNA]</scope>
    <source>
        <strain evidence="2 3">F1</strain>
    </source>
</reference>
<name>A0A6C2UBZ1_PONDE</name>
<proteinExistence type="predicted"/>
<sequence length="268" mass="30356">MPDSVAIIMRAKDEMPYVRQALDMLKRQTFTDFELCAVDSGSTDGTLEELETHCGNLVRIAPGDYAPGKVLNDAIARTSSGIVVFLNADAVPQSDDWLERLLAPLHEGRADATFSKQVARADARFIVAYDYERAYNPARIEPGFFSAVACAFRRGLWEKHRFREEGYAEDVAWAKACVADGARFQLLGDSVVEHSHNYSLKGLFEKRRRQAVTFNEVPNLGKQVAKCFRELVRDLLHATRKLKLHTVPYNLAYRITIHRAIHQGHKHR</sequence>
<organism evidence="2 3">
    <name type="scientific">Pontiella desulfatans</name>
    <dbReference type="NCBI Taxonomy" id="2750659"/>
    <lineage>
        <taxon>Bacteria</taxon>
        <taxon>Pseudomonadati</taxon>
        <taxon>Kiritimatiellota</taxon>
        <taxon>Kiritimatiellia</taxon>
        <taxon>Kiritimatiellales</taxon>
        <taxon>Pontiellaceae</taxon>
        <taxon>Pontiella</taxon>
    </lineage>
</organism>
<evidence type="ECO:0000313" key="2">
    <source>
        <dbReference type="EMBL" id="VGO16951.1"/>
    </source>
</evidence>
<dbReference type="EMBL" id="CAAHFG010000004">
    <property type="protein sequence ID" value="VGO16951.1"/>
    <property type="molecule type" value="Genomic_DNA"/>
</dbReference>
<dbReference type="InterPro" id="IPR050834">
    <property type="entry name" value="Glycosyltransf_2"/>
</dbReference>
<dbReference type="SUPFAM" id="SSF53448">
    <property type="entry name" value="Nucleotide-diphospho-sugar transferases"/>
    <property type="match status" value="1"/>
</dbReference>
<dbReference type="GO" id="GO:0044010">
    <property type="term" value="P:single-species biofilm formation"/>
    <property type="evidence" value="ECO:0007669"/>
    <property type="project" value="TreeGrafter"/>
</dbReference>
<protein>
    <recommendedName>
        <fullName evidence="1">Glycosyltransferase 2-like domain-containing protein</fullName>
    </recommendedName>
</protein>
<evidence type="ECO:0000259" key="1">
    <source>
        <dbReference type="Pfam" id="PF00535"/>
    </source>
</evidence>
<dbReference type="AlphaFoldDB" id="A0A6C2UBZ1"/>
<dbReference type="PANTHER" id="PTHR43685">
    <property type="entry name" value="GLYCOSYLTRANSFERASE"/>
    <property type="match status" value="1"/>
</dbReference>
<dbReference type="Proteomes" id="UP000366872">
    <property type="component" value="Unassembled WGS sequence"/>
</dbReference>
<evidence type="ECO:0000313" key="3">
    <source>
        <dbReference type="Proteomes" id="UP000366872"/>
    </source>
</evidence>
<dbReference type="CDD" id="cd00761">
    <property type="entry name" value="Glyco_tranf_GTA_type"/>
    <property type="match status" value="1"/>
</dbReference>
<dbReference type="PANTHER" id="PTHR43685:SF13">
    <property type="entry name" value="O ANTIGEN BIOSYNTHESIS RHAMNOSYLTRANSFERASE RFBN"/>
    <property type="match status" value="1"/>
</dbReference>
<dbReference type="RefSeq" id="WP_136082461.1">
    <property type="nucleotide sequence ID" value="NZ_CAAHFG010000004.1"/>
</dbReference>